<evidence type="ECO:0000259" key="5">
    <source>
        <dbReference type="PROSITE" id="PS50048"/>
    </source>
</evidence>
<feature type="compositionally biased region" description="Low complexity" evidence="3">
    <location>
        <begin position="156"/>
        <end position="181"/>
    </location>
</feature>
<dbReference type="Gene3D" id="4.10.240.10">
    <property type="entry name" value="Zn(2)-C6 fungal-type DNA-binding domain"/>
    <property type="match status" value="1"/>
</dbReference>
<evidence type="ECO:0000256" key="3">
    <source>
        <dbReference type="SAM" id="MobiDB-lite"/>
    </source>
</evidence>
<feature type="compositionally biased region" description="Polar residues" evidence="3">
    <location>
        <begin position="90"/>
        <end position="101"/>
    </location>
</feature>
<dbReference type="PANTHER" id="PTHR46910:SF1">
    <property type="entry name" value="MISCELLANEOUS ZN(II)2CYS6 TRANSCRIPTION FACTOR (EUROFUNG)-RELATED"/>
    <property type="match status" value="1"/>
</dbReference>
<evidence type="ECO:0000313" key="6">
    <source>
        <dbReference type="EMBL" id="KAL1845219.1"/>
    </source>
</evidence>
<dbReference type="SMART" id="SM00066">
    <property type="entry name" value="GAL4"/>
    <property type="match status" value="1"/>
</dbReference>
<evidence type="ECO:0000256" key="1">
    <source>
        <dbReference type="ARBA" id="ARBA00022723"/>
    </source>
</evidence>
<evidence type="ECO:0000256" key="4">
    <source>
        <dbReference type="SAM" id="Phobius"/>
    </source>
</evidence>
<dbReference type="Proteomes" id="UP001586593">
    <property type="component" value="Unassembled WGS sequence"/>
</dbReference>
<evidence type="ECO:0000256" key="2">
    <source>
        <dbReference type="ARBA" id="ARBA00023242"/>
    </source>
</evidence>
<feature type="compositionally biased region" description="Low complexity" evidence="3">
    <location>
        <begin position="449"/>
        <end position="460"/>
    </location>
</feature>
<comment type="caution">
    <text evidence="6">The sequence shown here is derived from an EMBL/GenBank/DDBJ whole genome shotgun (WGS) entry which is preliminary data.</text>
</comment>
<feature type="region of interest" description="Disordered" evidence="3">
    <location>
        <begin position="62"/>
        <end position="181"/>
    </location>
</feature>
<keyword evidence="4" id="KW-1133">Transmembrane helix</keyword>
<dbReference type="PANTHER" id="PTHR46910">
    <property type="entry name" value="TRANSCRIPTION FACTOR PDR1"/>
    <property type="match status" value="1"/>
</dbReference>
<feature type="region of interest" description="Disordered" evidence="3">
    <location>
        <begin position="449"/>
        <end position="469"/>
    </location>
</feature>
<dbReference type="SUPFAM" id="SSF57701">
    <property type="entry name" value="Zn2/Cys6 DNA-binding domain"/>
    <property type="match status" value="1"/>
</dbReference>
<keyword evidence="4" id="KW-0472">Membrane</keyword>
<keyword evidence="2" id="KW-0539">Nucleus</keyword>
<dbReference type="InterPro" id="IPR007219">
    <property type="entry name" value="XnlR_reg_dom"/>
</dbReference>
<organism evidence="6 7">
    <name type="scientific">Phialemonium thermophilum</name>
    <dbReference type="NCBI Taxonomy" id="223376"/>
    <lineage>
        <taxon>Eukaryota</taxon>
        <taxon>Fungi</taxon>
        <taxon>Dikarya</taxon>
        <taxon>Ascomycota</taxon>
        <taxon>Pezizomycotina</taxon>
        <taxon>Sordariomycetes</taxon>
        <taxon>Sordariomycetidae</taxon>
        <taxon>Cephalothecales</taxon>
        <taxon>Cephalothecaceae</taxon>
        <taxon>Phialemonium</taxon>
    </lineage>
</organism>
<sequence>MAIPMSPSPTPAPSDASTNGSTSRPKRIRLSLACNQCRKRKVRCDTEQPKCRNCWLRDEVCETTDPRYPDNGPSVRRWATKDGLLPGQNPAATHRNQSQIPKHSVPTAPAPAPAPPPPPPPPPPPTVPLDHVQGANDQNHQNLGRGDPIPRRWSISASATAAPADASTPQRNASSTSPATAAGSAVSSTAQATAADAAAAAPAIMSWVSRGYQDSISAGGGGEMGANDGEPDLIVNTESGSSLKVKYMGGSSVQCLSAFVNIYLRRKGLPPISSHFQSGMRHVEEFELPLTTLVPALPDPASLATHLDTFFRKIWPVYPVVDRATVEANVQSFQRAAQSSSSSSSSSTGGLRANLTASQVPQLATVYAIITIGADEDAGQPTDLGTTYLNAAYSLFAHLVAMPYLTSVQALFLLSVALRGRCKDGQAWHVLAQAIRVAHSIGLHRYIRPSQSRPSSSVESNPPPPPPDADLHMRVWWSCYALEKLMELETGRPSAISDQDIDQMLPPAESVRADGSPDFFALWIALARILSQISQQIYRRRPASAWQLMFDTGRLDEQLMEWANALPDSIKPGHELFAGHELGQGGPYEQHISSFLSLQYYQAQITLLRASLVFPSQSYVDEVKRLGPSLPSYARLLQSENICTAAARATARQVLELVDLGIQSLLLSGTQLFLTVVVLALHIVKNPRRRLVRSDIELLITATEHLETLYTRGGQHPNFVRGFETLRTSVLAAANLEQRPPAQAPTTTTTMTTPASASETGPELPVVHGDEDPLAFFGDPSLVVPGIMLDNTSFLMGDEIPLEELWGAIGNCSFLEPGTGDHPLPGP</sequence>
<feature type="compositionally biased region" description="Pro residues" evidence="3">
    <location>
        <begin position="1"/>
        <end position="12"/>
    </location>
</feature>
<keyword evidence="7" id="KW-1185">Reference proteome</keyword>
<dbReference type="InterPro" id="IPR050987">
    <property type="entry name" value="AtrR-like"/>
</dbReference>
<dbReference type="EMBL" id="JAZHXJ010001194">
    <property type="protein sequence ID" value="KAL1845219.1"/>
    <property type="molecule type" value="Genomic_DNA"/>
</dbReference>
<dbReference type="Pfam" id="PF04082">
    <property type="entry name" value="Fungal_trans"/>
    <property type="match status" value="1"/>
</dbReference>
<dbReference type="CDD" id="cd00067">
    <property type="entry name" value="GAL4"/>
    <property type="match status" value="1"/>
</dbReference>
<keyword evidence="1" id="KW-0479">Metal-binding</keyword>
<dbReference type="InterPro" id="IPR036864">
    <property type="entry name" value="Zn2-C6_fun-type_DNA-bd_sf"/>
</dbReference>
<feature type="domain" description="Zn(2)-C6 fungal-type" evidence="5">
    <location>
        <begin position="33"/>
        <end position="63"/>
    </location>
</feature>
<feature type="compositionally biased region" description="Low complexity" evidence="3">
    <location>
        <begin position="740"/>
        <end position="760"/>
    </location>
</feature>
<feature type="region of interest" description="Disordered" evidence="3">
    <location>
        <begin position="738"/>
        <end position="767"/>
    </location>
</feature>
<dbReference type="SMART" id="SM00906">
    <property type="entry name" value="Fungal_trans"/>
    <property type="match status" value="1"/>
</dbReference>
<reference evidence="6 7" key="1">
    <citation type="journal article" date="2024" name="Commun. Biol.">
        <title>Comparative genomic analysis of thermophilic fungi reveals convergent evolutionary adaptations and gene losses.</title>
        <authorList>
            <person name="Steindorff A.S."/>
            <person name="Aguilar-Pontes M.V."/>
            <person name="Robinson A.J."/>
            <person name="Andreopoulos B."/>
            <person name="LaButti K."/>
            <person name="Kuo A."/>
            <person name="Mondo S."/>
            <person name="Riley R."/>
            <person name="Otillar R."/>
            <person name="Haridas S."/>
            <person name="Lipzen A."/>
            <person name="Grimwood J."/>
            <person name="Schmutz J."/>
            <person name="Clum A."/>
            <person name="Reid I.D."/>
            <person name="Moisan M.C."/>
            <person name="Butler G."/>
            <person name="Nguyen T.T.M."/>
            <person name="Dewar K."/>
            <person name="Conant G."/>
            <person name="Drula E."/>
            <person name="Henrissat B."/>
            <person name="Hansel C."/>
            <person name="Singer S."/>
            <person name="Hutchinson M.I."/>
            <person name="de Vries R.P."/>
            <person name="Natvig D.O."/>
            <person name="Powell A.J."/>
            <person name="Tsang A."/>
            <person name="Grigoriev I.V."/>
        </authorList>
    </citation>
    <scope>NUCLEOTIDE SEQUENCE [LARGE SCALE GENOMIC DNA]</scope>
    <source>
        <strain evidence="6 7">ATCC 24622</strain>
    </source>
</reference>
<evidence type="ECO:0000313" key="7">
    <source>
        <dbReference type="Proteomes" id="UP001586593"/>
    </source>
</evidence>
<feature type="compositionally biased region" description="Pro residues" evidence="3">
    <location>
        <begin position="108"/>
        <end position="127"/>
    </location>
</feature>
<dbReference type="CDD" id="cd12148">
    <property type="entry name" value="fungal_TF_MHR"/>
    <property type="match status" value="1"/>
</dbReference>
<dbReference type="Pfam" id="PF00172">
    <property type="entry name" value="Zn_clus"/>
    <property type="match status" value="1"/>
</dbReference>
<proteinExistence type="predicted"/>
<protein>
    <recommendedName>
        <fullName evidence="5">Zn(2)-C6 fungal-type domain-containing protein</fullName>
    </recommendedName>
</protein>
<dbReference type="InterPro" id="IPR001138">
    <property type="entry name" value="Zn2Cys6_DnaBD"/>
</dbReference>
<keyword evidence="4" id="KW-0812">Transmembrane</keyword>
<dbReference type="PROSITE" id="PS50048">
    <property type="entry name" value="ZN2_CY6_FUNGAL_2"/>
    <property type="match status" value="1"/>
</dbReference>
<name>A0ABR3VUB0_9PEZI</name>
<gene>
    <name evidence="6" type="ORF">VTK73DRAFT_858</name>
</gene>
<accession>A0ABR3VUB0</accession>
<feature type="region of interest" description="Disordered" evidence="3">
    <location>
        <begin position="1"/>
        <end position="27"/>
    </location>
</feature>
<feature type="transmembrane region" description="Helical" evidence="4">
    <location>
        <begin position="665"/>
        <end position="684"/>
    </location>
</feature>